<dbReference type="Proteomes" id="UP000825890">
    <property type="component" value="Unassembled WGS sequence"/>
</dbReference>
<accession>A0A9P3CML9</accession>
<dbReference type="EMBL" id="BOLY01000003">
    <property type="protein sequence ID" value="GIZ42445.1"/>
    <property type="molecule type" value="Genomic_DNA"/>
</dbReference>
<keyword evidence="3 6" id="KW-1133">Transmembrane helix</keyword>
<sequence length="120" mass="13009">MPPPPTNGLSPQEISHFVTQAALAKARLNWPEYVIKSFFGGVFISLGGMIDFIVNAGSPALRASNPGLATLIAGFTFPLGFVLTSRCSALFFAILIPVWERRWGQSGNWAQDSKFHNAEA</sequence>
<keyword evidence="8" id="KW-1185">Reference proteome</keyword>
<gene>
    <name evidence="7" type="ORF">CKM354_000571500</name>
</gene>
<dbReference type="InterPro" id="IPR023271">
    <property type="entry name" value="Aquaporin-like"/>
</dbReference>
<comment type="similarity">
    <text evidence="5">Belongs to the FNT transporter (TC 1.A.16) family.</text>
</comment>
<comment type="caution">
    <text evidence="7">The sequence shown here is derived from an EMBL/GenBank/DDBJ whole genome shotgun (WGS) entry which is preliminary data.</text>
</comment>
<evidence type="ECO:0000313" key="7">
    <source>
        <dbReference type="EMBL" id="GIZ42445.1"/>
    </source>
</evidence>
<dbReference type="Pfam" id="PF01226">
    <property type="entry name" value="Form_Nir_trans"/>
    <property type="match status" value="1"/>
</dbReference>
<evidence type="ECO:0000256" key="6">
    <source>
        <dbReference type="SAM" id="Phobius"/>
    </source>
</evidence>
<dbReference type="GeneID" id="68291290"/>
<keyword evidence="2 6" id="KW-0812">Transmembrane</keyword>
<dbReference type="InterPro" id="IPR000292">
    <property type="entry name" value="For/NO2_transpt"/>
</dbReference>
<evidence type="ECO:0000256" key="3">
    <source>
        <dbReference type="ARBA" id="ARBA00022989"/>
    </source>
</evidence>
<evidence type="ECO:0000313" key="8">
    <source>
        <dbReference type="Proteomes" id="UP000825890"/>
    </source>
</evidence>
<dbReference type="Gene3D" id="1.20.1080.10">
    <property type="entry name" value="Glycerol uptake facilitator protein"/>
    <property type="match status" value="1"/>
</dbReference>
<dbReference type="PANTHER" id="PTHR30520">
    <property type="entry name" value="FORMATE TRANSPORTER-RELATED"/>
    <property type="match status" value="1"/>
</dbReference>
<dbReference type="OrthoDB" id="4829at2759"/>
<dbReference type="GO" id="GO:0015707">
    <property type="term" value="P:nitrite transport"/>
    <property type="evidence" value="ECO:0007669"/>
    <property type="project" value="TreeGrafter"/>
</dbReference>
<dbReference type="PANTHER" id="PTHR30520:SF6">
    <property type="entry name" value="FORMATE_NITRATE FAMILY TRANSPORTER (EUROFUNG)"/>
    <property type="match status" value="1"/>
</dbReference>
<dbReference type="GO" id="GO:0005886">
    <property type="term" value="C:plasma membrane"/>
    <property type="evidence" value="ECO:0007669"/>
    <property type="project" value="TreeGrafter"/>
</dbReference>
<protein>
    <submittedName>
        <fullName evidence="7">Uncharacterized protein</fullName>
    </submittedName>
</protein>
<evidence type="ECO:0000256" key="5">
    <source>
        <dbReference type="ARBA" id="ARBA00049660"/>
    </source>
</evidence>
<evidence type="ECO:0000256" key="4">
    <source>
        <dbReference type="ARBA" id="ARBA00023136"/>
    </source>
</evidence>
<proteinExistence type="inferred from homology"/>
<dbReference type="GO" id="GO:0015513">
    <property type="term" value="F:high-affinity secondary active nitrite transmembrane transporter activity"/>
    <property type="evidence" value="ECO:0007669"/>
    <property type="project" value="TreeGrafter"/>
</dbReference>
<keyword evidence="4 6" id="KW-0472">Membrane</keyword>
<feature type="transmembrane region" description="Helical" evidence="6">
    <location>
        <begin position="66"/>
        <end position="99"/>
    </location>
</feature>
<feature type="transmembrane region" description="Helical" evidence="6">
    <location>
        <begin position="33"/>
        <end position="54"/>
    </location>
</feature>
<reference evidence="7 8" key="1">
    <citation type="submission" date="2021-01" db="EMBL/GenBank/DDBJ databases">
        <title>Cercospora kikuchii MAFF 305040 whole genome shotgun sequence.</title>
        <authorList>
            <person name="Kashiwa T."/>
            <person name="Suzuki T."/>
        </authorList>
    </citation>
    <scope>NUCLEOTIDE SEQUENCE [LARGE SCALE GENOMIC DNA]</scope>
    <source>
        <strain evidence="7 8">MAFF 305040</strain>
    </source>
</reference>
<comment type="subcellular location">
    <subcellularLocation>
        <location evidence="1">Membrane</location>
        <topology evidence="1">Multi-pass membrane protein</topology>
    </subcellularLocation>
</comment>
<evidence type="ECO:0000256" key="1">
    <source>
        <dbReference type="ARBA" id="ARBA00004141"/>
    </source>
</evidence>
<evidence type="ECO:0000256" key="2">
    <source>
        <dbReference type="ARBA" id="ARBA00022692"/>
    </source>
</evidence>
<dbReference type="RefSeq" id="XP_044656932.1">
    <property type="nucleotide sequence ID" value="XM_044800997.1"/>
</dbReference>
<dbReference type="AlphaFoldDB" id="A0A9P3CML9"/>
<organism evidence="7 8">
    <name type="scientific">Cercospora kikuchii</name>
    <dbReference type="NCBI Taxonomy" id="84275"/>
    <lineage>
        <taxon>Eukaryota</taxon>
        <taxon>Fungi</taxon>
        <taxon>Dikarya</taxon>
        <taxon>Ascomycota</taxon>
        <taxon>Pezizomycotina</taxon>
        <taxon>Dothideomycetes</taxon>
        <taxon>Dothideomycetidae</taxon>
        <taxon>Mycosphaerellales</taxon>
        <taxon>Mycosphaerellaceae</taxon>
        <taxon>Cercospora</taxon>
    </lineage>
</organism>
<name>A0A9P3CML9_9PEZI</name>